<dbReference type="InterPro" id="IPR036412">
    <property type="entry name" value="HAD-like_sf"/>
</dbReference>
<dbReference type="Pfam" id="PF23439">
    <property type="entry name" value="DUF7124"/>
    <property type="match status" value="1"/>
</dbReference>
<gene>
    <name evidence="2" type="ORF">S12H4_18925</name>
</gene>
<comment type="caution">
    <text evidence="2">The sequence shown here is derived from an EMBL/GenBank/DDBJ whole genome shotgun (WGS) entry which is preliminary data.</text>
</comment>
<organism evidence="2">
    <name type="scientific">marine sediment metagenome</name>
    <dbReference type="NCBI Taxonomy" id="412755"/>
    <lineage>
        <taxon>unclassified sequences</taxon>
        <taxon>metagenomes</taxon>
        <taxon>ecological metagenomes</taxon>
    </lineage>
</organism>
<proteinExistence type="predicted"/>
<protein>
    <recommendedName>
        <fullName evidence="1">DUF7124 domain-containing protein</fullName>
    </recommendedName>
</protein>
<dbReference type="AlphaFoldDB" id="X1RH34"/>
<reference evidence="2" key="1">
    <citation type="journal article" date="2014" name="Front. Microbiol.">
        <title>High frequency of phylogenetically diverse reductive dehalogenase-homologous genes in deep subseafloor sedimentary metagenomes.</title>
        <authorList>
            <person name="Kawai M."/>
            <person name="Futagami T."/>
            <person name="Toyoda A."/>
            <person name="Takaki Y."/>
            <person name="Nishi S."/>
            <person name="Hori S."/>
            <person name="Arai W."/>
            <person name="Tsubouchi T."/>
            <person name="Morono Y."/>
            <person name="Uchiyama I."/>
            <person name="Ito T."/>
            <person name="Fujiyama A."/>
            <person name="Inagaki F."/>
            <person name="Takami H."/>
        </authorList>
    </citation>
    <scope>NUCLEOTIDE SEQUENCE</scope>
    <source>
        <strain evidence="2">Expedition CK06-06</strain>
    </source>
</reference>
<accession>X1RH34</accession>
<dbReference type="InterPro" id="IPR055548">
    <property type="entry name" value="DUF7124"/>
</dbReference>
<dbReference type="SUPFAM" id="SSF56784">
    <property type="entry name" value="HAD-like"/>
    <property type="match status" value="1"/>
</dbReference>
<dbReference type="InterPro" id="IPR023214">
    <property type="entry name" value="HAD_sf"/>
</dbReference>
<dbReference type="CDD" id="cd01427">
    <property type="entry name" value="HAD_like"/>
    <property type="match status" value="1"/>
</dbReference>
<sequence>MILIALDVDGTLASAGGTITGEAIRERLYRDSIAWGIVSSRSVERSREACDALGVTPAFIKVCRVEQRAEELREIAEEYPAEKKIYVADREIDKLEAEKAGWSFIYAAEFATRGKLW</sequence>
<evidence type="ECO:0000259" key="1">
    <source>
        <dbReference type="Pfam" id="PF23439"/>
    </source>
</evidence>
<dbReference type="Gene3D" id="3.40.50.1000">
    <property type="entry name" value="HAD superfamily/HAD-like"/>
    <property type="match status" value="1"/>
</dbReference>
<feature type="domain" description="DUF7124" evidence="1">
    <location>
        <begin position="36"/>
        <end position="112"/>
    </location>
</feature>
<evidence type="ECO:0000313" key="2">
    <source>
        <dbReference type="EMBL" id="GAI80022.1"/>
    </source>
</evidence>
<name>X1RH34_9ZZZZ</name>
<dbReference type="EMBL" id="BARW01009401">
    <property type="protein sequence ID" value="GAI80022.1"/>
    <property type="molecule type" value="Genomic_DNA"/>
</dbReference>